<dbReference type="PROSITE" id="PS50051">
    <property type="entry name" value="MCM_2"/>
    <property type="match status" value="1"/>
</dbReference>
<dbReference type="GO" id="GO:0005524">
    <property type="term" value="F:ATP binding"/>
    <property type="evidence" value="ECO:0007669"/>
    <property type="project" value="UniProtKB-KW"/>
</dbReference>
<dbReference type="InterPro" id="IPR003593">
    <property type="entry name" value="AAA+_ATPase"/>
</dbReference>
<gene>
    <name evidence="5" type="ORF">sS8_1543</name>
</gene>
<comment type="similarity">
    <text evidence="1">Belongs to the Mg-chelatase subunits D/I family. ComM subfamily.</text>
</comment>
<dbReference type="PANTHER" id="PTHR32039:SF7">
    <property type="entry name" value="COMPETENCE PROTEIN COMM"/>
    <property type="match status" value="1"/>
</dbReference>
<evidence type="ECO:0000313" key="6">
    <source>
        <dbReference type="Proteomes" id="UP000266313"/>
    </source>
</evidence>
<dbReference type="InterPro" id="IPR025158">
    <property type="entry name" value="Mg_chelat-rel_C"/>
</dbReference>
<dbReference type="EMBL" id="AP017928">
    <property type="protein sequence ID" value="BBA33501.1"/>
    <property type="molecule type" value="Genomic_DNA"/>
</dbReference>
<dbReference type="RefSeq" id="WP_119629100.1">
    <property type="nucleotide sequence ID" value="NZ_AP017928.1"/>
</dbReference>
<name>A0A250KRA2_9GAMM</name>
<dbReference type="InterPro" id="IPR014721">
    <property type="entry name" value="Ribsml_uS5_D2-typ_fold_subgr"/>
</dbReference>
<accession>A0A250KRA2</accession>
<dbReference type="Gene3D" id="3.40.50.300">
    <property type="entry name" value="P-loop containing nucleotide triphosphate hydrolases"/>
    <property type="match status" value="1"/>
</dbReference>
<proteinExistence type="inferred from homology"/>
<keyword evidence="2" id="KW-0547">Nucleotide-binding</keyword>
<dbReference type="Proteomes" id="UP000266313">
    <property type="component" value="Chromosome"/>
</dbReference>
<dbReference type="InterPro" id="IPR000523">
    <property type="entry name" value="Mg_chelatse_chII-like_cat_dom"/>
</dbReference>
<dbReference type="PRINTS" id="PR01657">
    <property type="entry name" value="MCMFAMILY"/>
</dbReference>
<dbReference type="PANTHER" id="PTHR32039">
    <property type="entry name" value="MAGNESIUM-CHELATASE SUBUNIT CHLI"/>
    <property type="match status" value="1"/>
</dbReference>
<dbReference type="NCBIfam" id="TIGR00368">
    <property type="entry name" value="YifB family Mg chelatase-like AAA ATPase"/>
    <property type="match status" value="1"/>
</dbReference>
<sequence length="505" mass="54403">MSLAVVYTRGRQGIEAPLVTVEVHISNGLPSLSIVGLPETAVKESKDRVRGALLNCQFEFPLQRITVNMAPADIPKEGGRFDLAIALGILAASGQINGASLREFECVGELSLGGELRPVTGVLPVAIQAKRAGRALITPRENAGEAALAEDGKVLAASHLLEVCAHLNGQQRLPFESNEGTAIGFDELADFADVHGHYQAKRALEVAAAGKHNLVMLGPPGTGKSMLAARLPSILPPLTDEEALESAAIASVSDLPFDPRRWRIPPFRAPHHTASAPALVGGGGNPKPGEISLAHNGVLFLDELPEFDRKVLEVLREPLETGCITISRAARQVDFPARFQLVAAMNPCPCGYLGDASGRCRCTSEQVQRYRSRISGPLLDRIDIHIEVPRISREMLRHGAPGGEQTSSEIRRRVIAAREISLQRTGKPNASMAPQEIKKYCELTDEGNRLLEQATEKLGLSHRAYHRILKLARTIADLAGEAKITLPHLGEAIGFRRLDRVSSGV</sequence>
<protein>
    <submittedName>
        <fullName evidence="5">Competence protein ComM</fullName>
    </submittedName>
</protein>
<evidence type="ECO:0000256" key="3">
    <source>
        <dbReference type="ARBA" id="ARBA00022840"/>
    </source>
</evidence>
<dbReference type="NCBIfam" id="NF007365">
    <property type="entry name" value="PRK09862.1"/>
    <property type="match status" value="1"/>
</dbReference>
<evidence type="ECO:0000313" key="5">
    <source>
        <dbReference type="EMBL" id="BBA33501.1"/>
    </source>
</evidence>
<dbReference type="Pfam" id="PF13541">
    <property type="entry name" value="ChlI"/>
    <property type="match status" value="1"/>
</dbReference>
<dbReference type="Pfam" id="PF13335">
    <property type="entry name" value="Mg_chelatase_C"/>
    <property type="match status" value="1"/>
</dbReference>
<dbReference type="Pfam" id="PF01078">
    <property type="entry name" value="Mg_chelatase"/>
    <property type="match status" value="1"/>
</dbReference>
<dbReference type="KEGG" id="mmai:sS8_1543"/>
<organism evidence="5 6">
    <name type="scientific">Methylocaldum marinum</name>
    <dbReference type="NCBI Taxonomy" id="1432792"/>
    <lineage>
        <taxon>Bacteria</taxon>
        <taxon>Pseudomonadati</taxon>
        <taxon>Pseudomonadota</taxon>
        <taxon>Gammaproteobacteria</taxon>
        <taxon>Methylococcales</taxon>
        <taxon>Methylococcaceae</taxon>
        <taxon>Methylocaldum</taxon>
    </lineage>
</organism>
<evidence type="ECO:0000256" key="2">
    <source>
        <dbReference type="ARBA" id="ARBA00022741"/>
    </source>
</evidence>
<dbReference type="SUPFAM" id="SSF52540">
    <property type="entry name" value="P-loop containing nucleoside triphosphate hydrolases"/>
    <property type="match status" value="1"/>
</dbReference>
<keyword evidence="6" id="KW-1185">Reference proteome</keyword>
<evidence type="ECO:0000259" key="4">
    <source>
        <dbReference type="PROSITE" id="PS50051"/>
    </source>
</evidence>
<feature type="domain" description="MCM C-terminal AAA(+) ATPase" evidence="4">
    <location>
        <begin position="289"/>
        <end position="384"/>
    </location>
</feature>
<reference evidence="5 6" key="1">
    <citation type="submission" date="2016-12" db="EMBL/GenBank/DDBJ databases">
        <title>Genome sequencing of Methylocaldum marinum.</title>
        <authorList>
            <person name="Takeuchi M."/>
            <person name="Kamagata Y."/>
            <person name="Hiraoka S."/>
            <person name="Oshima K."/>
            <person name="Hattori M."/>
            <person name="Iwasaki W."/>
        </authorList>
    </citation>
    <scope>NUCLEOTIDE SEQUENCE [LARGE SCALE GENOMIC DNA]</scope>
    <source>
        <strain evidence="5 6">S8</strain>
    </source>
</reference>
<dbReference type="SMART" id="SM00382">
    <property type="entry name" value="AAA"/>
    <property type="match status" value="1"/>
</dbReference>
<dbReference type="InterPro" id="IPR020568">
    <property type="entry name" value="Ribosomal_Su5_D2-typ_SF"/>
</dbReference>
<dbReference type="InterPro" id="IPR004482">
    <property type="entry name" value="Mg_chelat-rel"/>
</dbReference>
<dbReference type="InterPro" id="IPR027417">
    <property type="entry name" value="P-loop_NTPase"/>
</dbReference>
<keyword evidence="3" id="KW-0067">ATP-binding</keyword>
<dbReference type="AlphaFoldDB" id="A0A250KRA2"/>
<dbReference type="InterPro" id="IPR001208">
    <property type="entry name" value="MCM_dom"/>
</dbReference>
<dbReference type="SUPFAM" id="SSF54211">
    <property type="entry name" value="Ribosomal protein S5 domain 2-like"/>
    <property type="match status" value="1"/>
</dbReference>
<dbReference type="OrthoDB" id="9813147at2"/>
<dbReference type="InterPro" id="IPR045006">
    <property type="entry name" value="CHLI-like"/>
</dbReference>
<evidence type="ECO:0000256" key="1">
    <source>
        <dbReference type="ARBA" id="ARBA00006354"/>
    </source>
</evidence>
<dbReference type="GO" id="GO:0003677">
    <property type="term" value="F:DNA binding"/>
    <property type="evidence" value="ECO:0007669"/>
    <property type="project" value="InterPro"/>
</dbReference>
<dbReference type="Gene3D" id="3.30.230.10">
    <property type="match status" value="1"/>
</dbReference>